<feature type="compositionally biased region" description="Low complexity" evidence="1">
    <location>
        <begin position="417"/>
        <end position="432"/>
    </location>
</feature>
<feature type="compositionally biased region" description="Basic and acidic residues" evidence="1">
    <location>
        <begin position="540"/>
        <end position="556"/>
    </location>
</feature>
<feature type="region of interest" description="Disordered" evidence="1">
    <location>
        <begin position="110"/>
        <end position="159"/>
    </location>
</feature>
<feature type="compositionally biased region" description="Low complexity" evidence="1">
    <location>
        <begin position="315"/>
        <end position="327"/>
    </location>
</feature>
<evidence type="ECO:0000313" key="3">
    <source>
        <dbReference type="EMBL" id="RSH93977.1"/>
    </source>
</evidence>
<feature type="transmembrane region" description="Helical" evidence="2">
    <location>
        <begin position="245"/>
        <end position="264"/>
    </location>
</feature>
<reference evidence="3 4" key="1">
    <citation type="submission" date="2018-11" db="EMBL/GenBank/DDBJ databases">
        <title>Genome sequence of Saitozyma podzolica DSM 27192.</title>
        <authorList>
            <person name="Aliyu H."/>
            <person name="Gorte O."/>
            <person name="Ochsenreither K."/>
        </authorList>
    </citation>
    <scope>NUCLEOTIDE SEQUENCE [LARGE SCALE GENOMIC DNA]</scope>
    <source>
        <strain evidence="3 4">DSM 27192</strain>
    </source>
</reference>
<evidence type="ECO:0000256" key="2">
    <source>
        <dbReference type="SAM" id="Phobius"/>
    </source>
</evidence>
<keyword evidence="2" id="KW-0812">Transmembrane</keyword>
<keyword evidence="2" id="KW-1133">Transmembrane helix</keyword>
<dbReference type="PANTHER" id="PTHR28297">
    <property type="entry name" value="FUNGAL PROTEIN"/>
    <property type="match status" value="1"/>
</dbReference>
<evidence type="ECO:0000256" key="1">
    <source>
        <dbReference type="SAM" id="MobiDB-lite"/>
    </source>
</evidence>
<name>A0A427YSB9_9TREE</name>
<sequence length="556" mass="59228">MKSLFRPFPLPLTGKQWFYLGFLQGFGAGIIDFGANFGIAYAMYHKQSVVKMWVFSENTIAGDLGVTPIIQCLASMLITSTLVHTDLHHHAIQPLPFCYPHVEGLPDPRTLFSRSDRNRKSSPKSTGSGSPEGTVVTNSNGEIVPSEKPHESGASTSSDPWPKKGLAYYYWMLVRFIFEGTEKNMMLARPGIGAWFGRLVWTAAQGAAIGVVFGFPIWCLAIVILGPIYGNKNMYGTWAPQAIKGVYGAIVGWVTNPVIAILALGSQAEHHLIVVEHDLEEGVHEGQEELDGHDREPVPTIPEDEEFHPGPGLVTPRRPSAAPTSPSMRHSMFGHGPVTPTVGRSRANSTASRSPAASLRGSSRPPLTANVSYLAPLPLGTPIGVGSPPATARSRADSVDTTHTHARSFTYSRPRRATVSSETESTRSYSYALGGTGGRAQRSRSNSVAPVPGLVVSSADGGGPSTAPLPRSGSVGSATSTGSTGPTGLGMSDLYHPRTAPASSTPAWDVFGRRESAPAPSPNRDRSDSLDPASAALPRRRSEGKPLDEKRDPAKS</sequence>
<accession>A0A427YSB9</accession>
<gene>
    <name evidence="3" type="ORF">EHS25_006630</name>
</gene>
<dbReference type="OrthoDB" id="15595at2759"/>
<protein>
    <submittedName>
        <fullName evidence="3">Uncharacterized protein</fullName>
    </submittedName>
</protein>
<dbReference type="STRING" id="1890683.A0A427YSB9"/>
<feature type="region of interest" description="Disordered" evidence="1">
    <location>
        <begin position="381"/>
        <end position="556"/>
    </location>
</feature>
<dbReference type="Proteomes" id="UP000279259">
    <property type="component" value="Unassembled WGS sequence"/>
</dbReference>
<feature type="transmembrane region" description="Helical" evidence="2">
    <location>
        <begin position="20"/>
        <end position="44"/>
    </location>
</feature>
<dbReference type="EMBL" id="RSCD01000003">
    <property type="protein sequence ID" value="RSH93977.1"/>
    <property type="molecule type" value="Genomic_DNA"/>
</dbReference>
<organism evidence="3 4">
    <name type="scientific">Saitozyma podzolica</name>
    <dbReference type="NCBI Taxonomy" id="1890683"/>
    <lineage>
        <taxon>Eukaryota</taxon>
        <taxon>Fungi</taxon>
        <taxon>Dikarya</taxon>
        <taxon>Basidiomycota</taxon>
        <taxon>Agaricomycotina</taxon>
        <taxon>Tremellomycetes</taxon>
        <taxon>Tremellales</taxon>
        <taxon>Trimorphomycetaceae</taxon>
        <taxon>Saitozyma</taxon>
    </lineage>
</organism>
<dbReference type="InterPro" id="IPR018852">
    <property type="entry name" value="DUF2456"/>
</dbReference>
<proteinExistence type="predicted"/>
<keyword evidence="4" id="KW-1185">Reference proteome</keyword>
<feature type="compositionally biased region" description="Polar residues" evidence="1">
    <location>
        <begin position="346"/>
        <end position="355"/>
    </location>
</feature>
<dbReference type="AlphaFoldDB" id="A0A427YSB9"/>
<evidence type="ECO:0000313" key="4">
    <source>
        <dbReference type="Proteomes" id="UP000279259"/>
    </source>
</evidence>
<dbReference type="Pfam" id="PF10445">
    <property type="entry name" value="DUF2456"/>
    <property type="match status" value="1"/>
</dbReference>
<feature type="region of interest" description="Disordered" evidence="1">
    <location>
        <begin position="283"/>
        <end position="367"/>
    </location>
</feature>
<feature type="compositionally biased region" description="Low complexity" evidence="1">
    <location>
        <begin position="472"/>
        <end position="492"/>
    </location>
</feature>
<feature type="compositionally biased region" description="Basic and acidic residues" evidence="1">
    <location>
        <begin position="283"/>
        <end position="297"/>
    </location>
</feature>
<dbReference type="PANTHER" id="PTHR28297:SF1">
    <property type="entry name" value="FUNGAL PROTEIN"/>
    <property type="match status" value="1"/>
</dbReference>
<feature type="compositionally biased region" description="Low complexity" evidence="1">
    <location>
        <begin position="123"/>
        <end position="134"/>
    </location>
</feature>
<comment type="caution">
    <text evidence="3">The sequence shown here is derived from an EMBL/GenBank/DDBJ whole genome shotgun (WGS) entry which is preliminary data.</text>
</comment>
<keyword evidence="2" id="KW-0472">Membrane</keyword>
<feature type="transmembrane region" description="Helical" evidence="2">
    <location>
        <begin position="199"/>
        <end position="225"/>
    </location>
</feature>
<feature type="compositionally biased region" description="Basic and acidic residues" evidence="1">
    <location>
        <begin position="394"/>
        <end position="403"/>
    </location>
</feature>